<organism evidence="2 3">
    <name type="scientific">Polynucleobacter duraquae</name>
    <dbReference type="NCBI Taxonomy" id="1835254"/>
    <lineage>
        <taxon>Bacteria</taxon>
        <taxon>Pseudomonadati</taxon>
        <taxon>Pseudomonadota</taxon>
        <taxon>Betaproteobacteria</taxon>
        <taxon>Burkholderiales</taxon>
        <taxon>Burkholderiaceae</taxon>
        <taxon>Polynucleobacter</taxon>
    </lineage>
</organism>
<dbReference type="OrthoDB" id="9133182at2"/>
<name>A0A0E3V0D0_9BURK</name>
<dbReference type="Proteomes" id="UP000061135">
    <property type="component" value="Chromosome"/>
</dbReference>
<dbReference type="KEGG" id="pdq:CL55_00008360"/>
<gene>
    <name evidence="2" type="ORF">CL55_00008360</name>
</gene>
<feature type="signal peptide" evidence="1">
    <location>
        <begin position="1"/>
        <end position="22"/>
    </location>
</feature>
<reference evidence="2 3" key="1">
    <citation type="submission" date="2014-03" db="EMBL/GenBank/DDBJ databases">
        <title>Genome of Polynucleobacter strain MWH-MoK4.</title>
        <authorList>
            <person name="Hahn M.W."/>
        </authorList>
    </citation>
    <scope>NUCLEOTIDE SEQUENCE [LARGE SCALE GENOMIC DNA]</scope>
    <source>
        <strain evidence="2 3">MWH-MoK4</strain>
    </source>
</reference>
<keyword evidence="1" id="KW-0732">Signal</keyword>
<dbReference type="HOGENOM" id="CLU_2207628_0_0_4"/>
<evidence type="ECO:0000313" key="3">
    <source>
        <dbReference type="Proteomes" id="UP000061135"/>
    </source>
</evidence>
<protein>
    <submittedName>
        <fullName evidence="2">Uncharacterized protein</fullName>
    </submittedName>
</protein>
<keyword evidence="3" id="KW-1185">Reference proteome</keyword>
<feature type="chain" id="PRO_5002413700" evidence="1">
    <location>
        <begin position="23"/>
        <end position="107"/>
    </location>
</feature>
<evidence type="ECO:0000256" key="1">
    <source>
        <dbReference type="SAM" id="SignalP"/>
    </source>
</evidence>
<sequence length="107" mass="12092">MSMFRSLITLCFILILSNQSFAQAISKDYQKNCAREQVAEHQGIKGKALTEEDFTAYCNCQADFISKNASNRQVNELVMNPKAKPEWLKVIELKALKACITDPKMST</sequence>
<dbReference type="AlphaFoldDB" id="A0A0E3V0D0"/>
<accession>A0A0E3V0D0</accession>
<dbReference type="EMBL" id="CP007501">
    <property type="protein sequence ID" value="AKD25169.1"/>
    <property type="molecule type" value="Genomic_DNA"/>
</dbReference>
<proteinExistence type="predicted"/>
<dbReference type="RefSeq" id="WP_046330014.1">
    <property type="nucleotide sequence ID" value="NZ_CP007501.1"/>
</dbReference>
<dbReference type="PATRIC" id="fig|576611.7.peg.847"/>
<dbReference type="STRING" id="1835254.CL55_00008360"/>
<evidence type="ECO:0000313" key="2">
    <source>
        <dbReference type="EMBL" id="AKD25169.1"/>
    </source>
</evidence>